<protein>
    <submittedName>
        <fullName evidence="1">Uncharacterized protein</fullName>
    </submittedName>
</protein>
<reference evidence="1" key="2">
    <citation type="journal article" date="2015" name="Fish Shellfish Immunol.">
        <title>Early steps in the European eel (Anguilla anguilla)-Vibrio vulnificus interaction in the gills: Role of the RtxA13 toxin.</title>
        <authorList>
            <person name="Callol A."/>
            <person name="Pajuelo D."/>
            <person name="Ebbesson L."/>
            <person name="Teles M."/>
            <person name="MacKenzie S."/>
            <person name="Amaro C."/>
        </authorList>
    </citation>
    <scope>NUCLEOTIDE SEQUENCE</scope>
</reference>
<evidence type="ECO:0000313" key="1">
    <source>
        <dbReference type="EMBL" id="JAH31523.1"/>
    </source>
</evidence>
<sequence length="36" mass="3942">MSHAGFVITILEFLGISNSITSSPIDIQLLSDNIFF</sequence>
<reference evidence="1" key="1">
    <citation type="submission" date="2014-11" db="EMBL/GenBank/DDBJ databases">
        <authorList>
            <person name="Amaro Gonzalez C."/>
        </authorList>
    </citation>
    <scope>NUCLEOTIDE SEQUENCE</scope>
</reference>
<proteinExistence type="predicted"/>
<dbReference type="AlphaFoldDB" id="A0A0E9RTC9"/>
<name>A0A0E9RTC9_ANGAN</name>
<accession>A0A0E9RTC9</accession>
<dbReference type="EMBL" id="GBXM01077054">
    <property type="protein sequence ID" value="JAH31523.1"/>
    <property type="molecule type" value="Transcribed_RNA"/>
</dbReference>
<organism evidence="1">
    <name type="scientific">Anguilla anguilla</name>
    <name type="common">European freshwater eel</name>
    <name type="synonym">Muraena anguilla</name>
    <dbReference type="NCBI Taxonomy" id="7936"/>
    <lineage>
        <taxon>Eukaryota</taxon>
        <taxon>Metazoa</taxon>
        <taxon>Chordata</taxon>
        <taxon>Craniata</taxon>
        <taxon>Vertebrata</taxon>
        <taxon>Euteleostomi</taxon>
        <taxon>Actinopterygii</taxon>
        <taxon>Neopterygii</taxon>
        <taxon>Teleostei</taxon>
        <taxon>Anguilliformes</taxon>
        <taxon>Anguillidae</taxon>
        <taxon>Anguilla</taxon>
    </lineage>
</organism>